<evidence type="ECO:0000313" key="3">
    <source>
        <dbReference type="Proteomes" id="UP000219573"/>
    </source>
</evidence>
<dbReference type="Proteomes" id="UP000219573">
    <property type="component" value="Unassembled WGS sequence"/>
</dbReference>
<accession>A0A285GHA1</accession>
<sequence>MIAAIVLAAGLSSRLGYPKQLLNLGEQFANKRLIEVVVDQVLASEVEQVLVVLGHQAQQIRELLQDKELNLIFNSDYRAGLSSSVKAGVEAIKEEETLEGILFLPGDLPYINTVIINKLLKVFLEEKPLILVPEYKGFRGNPTIFNVDLLDELSRVSGDKGGRELIAKYDSQVEIVKVASPAIHFDIDRAEDYQRLLKEGMNYD</sequence>
<dbReference type="CDD" id="cd04182">
    <property type="entry name" value="GT_2_like_f"/>
    <property type="match status" value="1"/>
</dbReference>
<dbReference type="Pfam" id="PF12804">
    <property type="entry name" value="NTP_transf_3"/>
    <property type="match status" value="1"/>
</dbReference>
<keyword evidence="2" id="KW-0808">Transferase</keyword>
<proteinExistence type="predicted"/>
<evidence type="ECO:0000313" key="2">
    <source>
        <dbReference type="EMBL" id="SNY22574.1"/>
    </source>
</evidence>
<dbReference type="Gene3D" id="3.90.550.10">
    <property type="entry name" value="Spore Coat Polysaccharide Biosynthesis Protein SpsA, Chain A"/>
    <property type="match status" value="1"/>
</dbReference>
<dbReference type="SUPFAM" id="SSF53448">
    <property type="entry name" value="Nucleotide-diphospho-sugar transferases"/>
    <property type="match status" value="1"/>
</dbReference>
<gene>
    <name evidence="2" type="ORF">SAMN06265827_10782</name>
</gene>
<protein>
    <submittedName>
        <fullName evidence="2">Molybdenum cofactor cytidylyltransferase</fullName>
    </submittedName>
</protein>
<dbReference type="AlphaFoldDB" id="A0A285GHA1"/>
<feature type="domain" description="MobA-like NTP transferase" evidence="1">
    <location>
        <begin position="4"/>
        <end position="170"/>
    </location>
</feature>
<keyword evidence="3" id="KW-1185">Reference proteome</keyword>
<evidence type="ECO:0000259" key="1">
    <source>
        <dbReference type="Pfam" id="PF12804"/>
    </source>
</evidence>
<keyword evidence="2" id="KW-0548">Nucleotidyltransferase</keyword>
<dbReference type="EMBL" id="OBDZ01000007">
    <property type="protein sequence ID" value="SNY22574.1"/>
    <property type="molecule type" value="Genomic_DNA"/>
</dbReference>
<reference evidence="3" key="1">
    <citation type="submission" date="2017-09" db="EMBL/GenBank/DDBJ databases">
        <authorList>
            <person name="Varghese N."/>
            <person name="Submissions S."/>
        </authorList>
    </citation>
    <scope>NUCLEOTIDE SEQUENCE [LARGE SCALE GENOMIC DNA]</scope>
    <source>
        <strain evidence="3">MSL47</strain>
    </source>
</reference>
<dbReference type="PANTHER" id="PTHR43777:SF1">
    <property type="entry name" value="MOLYBDENUM COFACTOR CYTIDYLYLTRANSFERASE"/>
    <property type="match status" value="1"/>
</dbReference>
<dbReference type="InterPro" id="IPR025877">
    <property type="entry name" value="MobA-like_NTP_Trfase"/>
</dbReference>
<dbReference type="InterPro" id="IPR029044">
    <property type="entry name" value="Nucleotide-diphossugar_trans"/>
</dbReference>
<dbReference type="RefSeq" id="WP_097017270.1">
    <property type="nucleotide sequence ID" value="NZ_OBDZ01000007.1"/>
</dbReference>
<organism evidence="2 3">
    <name type="scientific">Orenia metallireducens</name>
    <dbReference type="NCBI Taxonomy" id="1413210"/>
    <lineage>
        <taxon>Bacteria</taxon>
        <taxon>Bacillati</taxon>
        <taxon>Bacillota</taxon>
        <taxon>Clostridia</taxon>
        <taxon>Halanaerobiales</taxon>
        <taxon>Halobacteroidaceae</taxon>
        <taxon>Orenia</taxon>
    </lineage>
</organism>
<dbReference type="OrthoDB" id="9797742at2"/>
<dbReference type="GO" id="GO:0016779">
    <property type="term" value="F:nucleotidyltransferase activity"/>
    <property type="evidence" value="ECO:0007669"/>
    <property type="project" value="UniProtKB-KW"/>
</dbReference>
<dbReference type="PANTHER" id="PTHR43777">
    <property type="entry name" value="MOLYBDENUM COFACTOR CYTIDYLYLTRANSFERASE"/>
    <property type="match status" value="1"/>
</dbReference>
<name>A0A285GHA1_9FIRM</name>